<comment type="caution">
    <text evidence="3">The sequence shown here is derived from an EMBL/GenBank/DDBJ whole genome shotgun (WGS) entry which is preliminary data.</text>
</comment>
<evidence type="ECO:0000259" key="2">
    <source>
        <dbReference type="Pfam" id="PF14062"/>
    </source>
</evidence>
<evidence type="ECO:0000256" key="1">
    <source>
        <dbReference type="SAM" id="MobiDB-lite"/>
    </source>
</evidence>
<protein>
    <submittedName>
        <fullName evidence="3">Uncharacterized protein DUF4253</fullName>
    </submittedName>
</protein>
<keyword evidence="4" id="KW-1185">Reference proteome</keyword>
<organism evidence="3 4">
    <name type="scientific">Saccharothrix carnea</name>
    <dbReference type="NCBI Taxonomy" id="1280637"/>
    <lineage>
        <taxon>Bacteria</taxon>
        <taxon>Bacillati</taxon>
        <taxon>Actinomycetota</taxon>
        <taxon>Actinomycetes</taxon>
        <taxon>Pseudonocardiales</taxon>
        <taxon>Pseudonocardiaceae</taxon>
        <taxon>Saccharothrix</taxon>
    </lineage>
</organism>
<name>A0A2P8H9V1_SACCR</name>
<accession>A0A2P8H9V1</accession>
<feature type="region of interest" description="Disordered" evidence="1">
    <location>
        <begin position="22"/>
        <end position="46"/>
    </location>
</feature>
<proteinExistence type="predicted"/>
<dbReference type="Pfam" id="PF14062">
    <property type="entry name" value="DUF4253"/>
    <property type="match status" value="1"/>
</dbReference>
<feature type="domain" description="DUF4253" evidence="2">
    <location>
        <begin position="175"/>
        <end position="285"/>
    </location>
</feature>
<evidence type="ECO:0000313" key="3">
    <source>
        <dbReference type="EMBL" id="PSL42998.1"/>
    </source>
</evidence>
<gene>
    <name evidence="3" type="ORF">B0I31_1335</name>
</gene>
<reference evidence="3 4" key="1">
    <citation type="submission" date="2018-03" db="EMBL/GenBank/DDBJ databases">
        <title>Genomic Encyclopedia of Type Strains, Phase III (KMG-III): the genomes of soil and plant-associated and newly described type strains.</title>
        <authorList>
            <person name="Whitman W."/>
        </authorList>
    </citation>
    <scope>NUCLEOTIDE SEQUENCE [LARGE SCALE GENOMIC DNA]</scope>
    <source>
        <strain evidence="3 4">CGMCC 4.7097</strain>
    </source>
</reference>
<dbReference type="AlphaFoldDB" id="A0A2P8H9V1"/>
<dbReference type="EMBL" id="PYAX01000033">
    <property type="protein sequence ID" value="PSL42998.1"/>
    <property type="molecule type" value="Genomic_DNA"/>
</dbReference>
<evidence type="ECO:0000313" key="4">
    <source>
        <dbReference type="Proteomes" id="UP000241118"/>
    </source>
</evidence>
<sequence>MISEPPLPAELRALFAAGADTGRTLSVPLPPGRPVRSEEEPSERPAFWLGDGPAPAGLWARLRAEHARSGLWPLLLDSLDDEDADYRPWGNGEVLPGEMSSPGDHDPDALLARWWVDHTADDAEDQLTPAERAAVTAPFGRTWPGPAVAPLGGKDPDRIADGLAEQLVAGHPSVRIGLVAADRGADAVTVAGWTGPTNYTGDTAEVSAVLRSWEDRFGARVVGVGFATLVLAVAAPPTTRESAMAVAAEHFAFCPDNIWQGEAPHTLAAYADRLVDDHSWTFWWD</sequence>
<dbReference type="RefSeq" id="WP_106620533.1">
    <property type="nucleotide sequence ID" value="NZ_PYAX01000033.1"/>
</dbReference>
<dbReference type="OrthoDB" id="7839592at2"/>
<dbReference type="Proteomes" id="UP000241118">
    <property type="component" value="Unassembled WGS sequence"/>
</dbReference>
<dbReference type="InterPro" id="IPR025349">
    <property type="entry name" value="DUF4253"/>
</dbReference>